<dbReference type="AlphaFoldDB" id="L0DUK7"/>
<dbReference type="STRING" id="1255043.TVNIR_0322"/>
<evidence type="ECO:0000313" key="1">
    <source>
        <dbReference type="EMBL" id="AGA32031.1"/>
    </source>
</evidence>
<dbReference type="EMBL" id="CP003989">
    <property type="protein sequence ID" value="AGA32031.1"/>
    <property type="molecule type" value="Genomic_DNA"/>
</dbReference>
<keyword evidence="2" id="KW-1185">Reference proteome</keyword>
<name>L0DUK7_THIND</name>
<dbReference type="HOGENOM" id="CLU_3349837_0_0_6"/>
<organism evidence="1 2">
    <name type="scientific">Thioalkalivibrio nitratireducens (strain DSM 14787 / UNIQEM 213 / ALEN2)</name>
    <dbReference type="NCBI Taxonomy" id="1255043"/>
    <lineage>
        <taxon>Bacteria</taxon>
        <taxon>Pseudomonadati</taxon>
        <taxon>Pseudomonadota</taxon>
        <taxon>Gammaproteobacteria</taxon>
        <taxon>Chromatiales</taxon>
        <taxon>Ectothiorhodospiraceae</taxon>
        <taxon>Thioalkalivibrio</taxon>
    </lineage>
</organism>
<evidence type="ECO:0000313" key="2">
    <source>
        <dbReference type="Proteomes" id="UP000010809"/>
    </source>
</evidence>
<dbReference type="PATRIC" id="fig|1255043.3.peg.323"/>
<dbReference type="KEGG" id="tni:TVNIR_0322"/>
<gene>
    <name evidence="1" type="ordered locus">TVNIR_0322</name>
</gene>
<dbReference type="Proteomes" id="UP000010809">
    <property type="component" value="Chromosome"/>
</dbReference>
<proteinExistence type="predicted"/>
<reference evidence="1" key="1">
    <citation type="submission" date="2015-12" db="EMBL/GenBank/DDBJ databases">
        <authorList>
            <person name="Tikhonova T.V."/>
            <person name="Pavlov A.R."/>
            <person name="Beletsky A.V."/>
            <person name="Mardanov A.V."/>
            <person name="Sorokin D.Y."/>
            <person name="Ravin N.V."/>
            <person name="Popov V.O."/>
        </authorList>
    </citation>
    <scope>NUCLEOTIDE SEQUENCE</scope>
    <source>
        <strain evidence="1">DSM 14787</strain>
    </source>
</reference>
<protein>
    <submittedName>
        <fullName evidence="1">Uncharacterized protein</fullName>
    </submittedName>
</protein>
<sequence>MTARQGLPIVPVPGGGLAETLGHAVYPVLMAREGFEQ</sequence>
<accession>L0DUK7</accession>